<comment type="caution">
    <text evidence="5">The sequence shown here is derived from an EMBL/GenBank/DDBJ whole genome shotgun (WGS) entry which is preliminary data.</text>
</comment>
<keyword evidence="6" id="KW-1185">Reference proteome</keyword>
<dbReference type="GO" id="GO:0003677">
    <property type="term" value="F:DNA binding"/>
    <property type="evidence" value="ECO:0007669"/>
    <property type="project" value="UniProtKB-KW"/>
</dbReference>
<dbReference type="EMBL" id="JAAFZH010000024">
    <property type="protein sequence ID" value="NDU99104.1"/>
    <property type="molecule type" value="Genomic_DNA"/>
</dbReference>
<evidence type="ECO:0000256" key="3">
    <source>
        <dbReference type="ARBA" id="ARBA00023125"/>
    </source>
</evidence>
<dbReference type="CDD" id="cd17249">
    <property type="entry name" value="RMtype1_S_EcoR124I-TRD2-CR2_like"/>
    <property type="match status" value="1"/>
</dbReference>
<dbReference type="PANTHER" id="PTHR30408:SF12">
    <property type="entry name" value="TYPE I RESTRICTION ENZYME MJAVIII SPECIFICITY SUBUNIT"/>
    <property type="match status" value="1"/>
</dbReference>
<feature type="non-terminal residue" evidence="5">
    <location>
        <position position="326"/>
    </location>
</feature>
<name>A0A6L9LF42_9BACT</name>
<evidence type="ECO:0000256" key="2">
    <source>
        <dbReference type="ARBA" id="ARBA00022747"/>
    </source>
</evidence>
<dbReference type="InterPro" id="IPR052021">
    <property type="entry name" value="Type-I_RS_S_subunit"/>
</dbReference>
<dbReference type="SUPFAM" id="SSF116734">
    <property type="entry name" value="DNA methylase specificity domain"/>
    <property type="match status" value="1"/>
</dbReference>
<sequence length="326" mass="36627">MLNRGDVKTRLSPNYYQALKNAQIHSKYPKKRLSSLVDTFSGGTPSKNTPEYWQGDIGWISPKDIKEFYIESAEDFISEKAIEDSSTKLASKGSLVIVVRSGILAHTLPVSVLSNDFAINQDLKAILARDTSLVSEYLAIFLTVFQERLLPIITKHSTTVQSVNSHEFLRLEIVCPPIDVQNEVVELFQNSLAQKRQQEAQAQALLDSIDGYLLGELGVTLPPEPENTIQNRMFKSSWRQMSGSRFDPTFHQGNVYGPIADTPFDLVPLRKLVSYFQTGFAAGRGDQDLEGKGIIQIRPTNMNSNRELIFDKNVRISPEEGQDYSR</sequence>
<gene>
    <name evidence="5" type="ORF">GK108_29775</name>
</gene>
<dbReference type="RefSeq" id="WP_212592928.1">
    <property type="nucleotide sequence ID" value="NZ_JAAFZH010000024.1"/>
</dbReference>
<dbReference type="Pfam" id="PF01420">
    <property type="entry name" value="Methylase_S"/>
    <property type="match status" value="1"/>
</dbReference>
<dbReference type="InterPro" id="IPR044946">
    <property type="entry name" value="Restrct_endonuc_typeI_TRD_sf"/>
</dbReference>
<reference evidence="5 6" key="1">
    <citation type="submission" date="2020-02" db="EMBL/GenBank/DDBJ databases">
        <title>Draft genome sequence of two Spirosoma agri KCTC 52727 and Spirosoma terrae KCTC 52035.</title>
        <authorList>
            <person name="Rojas J."/>
            <person name="Ambika Manirajan B."/>
            <person name="Suarez C."/>
            <person name="Ratering S."/>
            <person name="Schnell S."/>
        </authorList>
    </citation>
    <scope>NUCLEOTIDE SEQUENCE [LARGE SCALE GENOMIC DNA]</scope>
    <source>
        <strain evidence="5 6">KCTC 52035</strain>
    </source>
</reference>
<dbReference type="AlphaFoldDB" id="A0A6L9LF42"/>
<keyword evidence="3" id="KW-0238">DNA-binding</keyword>
<protein>
    <recommendedName>
        <fullName evidence="4">Type I restriction modification DNA specificity domain-containing protein</fullName>
    </recommendedName>
</protein>
<evidence type="ECO:0000313" key="6">
    <source>
        <dbReference type="Proteomes" id="UP000474175"/>
    </source>
</evidence>
<comment type="similarity">
    <text evidence="1">Belongs to the type-I restriction system S methylase family.</text>
</comment>
<evidence type="ECO:0000313" key="5">
    <source>
        <dbReference type="EMBL" id="NDU99104.1"/>
    </source>
</evidence>
<feature type="domain" description="Type I restriction modification DNA specificity" evidence="4">
    <location>
        <begin position="28"/>
        <end position="193"/>
    </location>
</feature>
<dbReference type="Proteomes" id="UP000474175">
    <property type="component" value="Unassembled WGS sequence"/>
</dbReference>
<evidence type="ECO:0000259" key="4">
    <source>
        <dbReference type="Pfam" id="PF01420"/>
    </source>
</evidence>
<organism evidence="5 6">
    <name type="scientific">Spirosoma terrae</name>
    <dbReference type="NCBI Taxonomy" id="1968276"/>
    <lineage>
        <taxon>Bacteria</taxon>
        <taxon>Pseudomonadati</taxon>
        <taxon>Bacteroidota</taxon>
        <taxon>Cytophagia</taxon>
        <taxon>Cytophagales</taxon>
        <taxon>Cytophagaceae</taxon>
        <taxon>Spirosoma</taxon>
    </lineage>
</organism>
<proteinExistence type="inferred from homology"/>
<accession>A0A6L9LF42</accession>
<dbReference type="InterPro" id="IPR000055">
    <property type="entry name" value="Restrct_endonuc_typeI_TRD"/>
</dbReference>
<dbReference type="Gene3D" id="3.90.220.20">
    <property type="entry name" value="DNA methylase specificity domains"/>
    <property type="match status" value="1"/>
</dbReference>
<dbReference type="PANTHER" id="PTHR30408">
    <property type="entry name" value="TYPE-1 RESTRICTION ENZYME ECOKI SPECIFICITY PROTEIN"/>
    <property type="match status" value="1"/>
</dbReference>
<evidence type="ECO:0000256" key="1">
    <source>
        <dbReference type="ARBA" id="ARBA00010923"/>
    </source>
</evidence>
<dbReference type="GO" id="GO:0009307">
    <property type="term" value="P:DNA restriction-modification system"/>
    <property type="evidence" value="ECO:0007669"/>
    <property type="project" value="UniProtKB-KW"/>
</dbReference>
<keyword evidence="2" id="KW-0680">Restriction system</keyword>